<evidence type="ECO:0000313" key="1">
    <source>
        <dbReference type="EMBL" id="KKK66563.1"/>
    </source>
</evidence>
<sequence length="28" mass="3159">MTAAEFREALKRQGLTQGELARLTHSSR</sequence>
<name>A0A0F8XCJ4_9ZZZZ</name>
<reference evidence="1" key="1">
    <citation type="journal article" date="2015" name="Nature">
        <title>Complex archaea that bridge the gap between prokaryotes and eukaryotes.</title>
        <authorList>
            <person name="Spang A."/>
            <person name="Saw J.H."/>
            <person name="Jorgensen S.L."/>
            <person name="Zaremba-Niedzwiedzka K."/>
            <person name="Martijn J."/>
            <person name="Lind A.E."/>
            <person name="van Eijk R."/>
            <person name="Schleper C."/>
            <person name="Guy L."/>
            <person name="Ettema T.J."/>
        </authorList>
    </citation>
    <scope>NUCLEOTIDE SEQUENCE</scope>
</reference>
<feature type="non-terminal residue" evidence="1">
    <location>
        <position position="28"/>
    </location>
</feature>
<gene>
    <name evidence="1" type="ORF">LCGC14_2962810</name>
</gene>
<dbReference type="AlphaFoldDB" id="A0A0F8XCJ4"/>
<protein>
    <submittedName>
        <fullName evidence="1">Uncharacterized protein</fullName>
    </submittedName>
</protein>
<dbReference type="EMBL" id="LAZR01060017">
    <property type="protein sequence ID" value="KKK66563.1"/>
    <property type="molecule type" value="Genomic_DNA"/>
</dbReference>
<proteinExistence type="predicted"/>
<organism evidence="1">
    <name type="scientific">marine sediment metagenome</name>
    <dbReference type="NCBI Taxonomy" id="412755"/>
    <lineage>
        <taxon>unclassified sequences</taxon>
        <taxon>metagenomes</taxon>
        <taxon>ecological metagenomes</taxon>
    </lineage>
</organism>
<comment type="caution">
    <text evidence="1">The sequence shown here is derived from an EMBL/GenBank/DDBJ whole genome shotgun (WGS) entry which is preliminary data.</text>
</comment>
<accession>A0A0F8XCJ4</accession>